<dbReference type="InterPro" id="IPR010620">
    <property type="entry name" value="SBBP_repeat"/>
</dbReference>
<evidence type="ECO:0000259" key="1">
    <source>
        <dbReference type="PROSITE" id="PS50927"/>
    </source>
</evidence>
<dbReference type="AlphaFoldDB" id="A0A1W9S3C8"/>
<organism evidence="2 3">
    <name type="scientific">Candidatus Coatesbacteria bacterium 4484_99</name>
    <dbReference type="NCBI Taxonomy" id="1970774"/>
    <lineage>
        <taxon>Bacteria</taxon>
        <taxon>Candidatus Coatesiibacteriota</taxon>
    </lineage>
</organism>
<dbReference type="InterPro" id="IPR052918">
    <property type="entry name" value="Motility_Chemotaxis_Reg"/>
</dbReference>
<dbReference type="InterPro" id="IPR011042">
    <property type="entry name" value="6-blade_b-propeller_TolB-like"/>
</dbReference>
<dbReference type="PANTHER" id="PTHR35580:SF1">
    <property type="entry name" value="PHYTASE-LIKE DOMAIN-CONTAINING PROTEIN"/>
    <property type="match status" value="1"/>
</dbReference>
<name>A0A1W9S3C8_9BACT</name>
<dbReference type="Pfam" id="PF06739">
    <property type="entry name" value="SBBP"/>
    <property type="match status" value="2"/>
</dbReference>
<protein>
    <recommendedName>
        <fullName evidence="1">Bulb-type lectin domain-containing protein</fullName>
    </recommendedName>
</protein>
<dbReference type="SUPFAM" id="SSF101898">
    <property type="entry name" value="NHL repeat"/>
    <property type="match status" value="1"/>
</dbReference>
<accession>A0A1W9S3C8</accession>
<proteinExistence type="predicted"/>
<comment type="caution">
    <text evidence="2">The sequence shown here is derived from an EMBL/GenBank/DDBJ whole genome shotgun (WGS) entry which is preliminary data.</text>
</comment>
<dbReference type="PANTHER" id="PTHR35580">
    <property type="entry name" value="CELL SURFACE GLYCOPROTEIN (S-LAYER PROTEIN)-LIKE PROTEIN"/>
    <property type="match status" value="1"/>
</dbReference>
<feature type="non-terminal residue" evidence="2">
    <location>
        <position position="403"/>
    </location>
</feature>
<dbReference type="PROSITE" id="PS50927">
    <property type="entry name" value="BULB_LECTIN"/>
    <property type="match status" value="1"/>
</dbReference>
<evidence type="ECO:0000313" key="2">
    <source>
        <dbReference type="EMBL" id="OQX91216.1"/>
    </source>
</evidence>
<evidence type="ECO:0000313" key="3">
    <source>
        <dbReference type="Proteomes" id="UP000192611"/>
    </source>
</evidence>
<dbReference type="Proteomes" id="UP000192611">
    <property type="component" value="Unassembled WGS sequence"/>
</dbReference>
<dbReference type="Gene3D" id="2.120.10.30">
    <property type="entry name" value="TolB, C-terminal domain"/>
    <property type="match status" value="1"/>
</dbReference>
<feature type="domain" description="Bulb-type lectin" evidence="1">
    <location>
        <begin position="85"/>
        <end position="218"/>
    </location>
</feature>
<dbReference type="EMBL" id="NATQ01000007">
    <property type="protein sequence ID" value="OQX91216.1"/>
    <property type="molecule type" value="Genomic_DNA"/>
</dbReference>
<gene>
    <name evidence="2" type="ORF">B6D57_00650</name>
</gene>
<sequence length="403" mass="44623">MRILSVILVILFPTSFLASGVYEEWVSVYSGEENTLDKVSNVVLDSQGNVYVVGYSYTGEIDHDICLVKYNNDGNEEWVATYDYEHDIATSLTIDNDDNVIVGGYSFVDIFTSSYTTIKYDNEGNELWSANYGSSGCEIHDICVDDSGNVYVTGEVAGSGGYKDYGTVKYDSEGNELWAVTYDGPDGLEDKAFAICVDGEGNVYVTGESNTETKKKDYCTVKYDSGGNEIWVARYNGPGNDDDSANCISLDSAGNVYVSGYSIGYGTKKDFCTIRYDSNGNEVWISRYNGLGEDDEVVDMWVNGESNVYVTGYSQGDATGYDYCTIKYTTNGHQLWVARYDGPSRDNDKPYSMFMDANGDIYVTGESKGDGTDYDYCTIKYDNGGMEMWNIRYDNGISDKDKA</sequence>
<dbReference type="InterPro" id="IPR001480">
    <property type="entry name" value="Bulb-type_lectin_dom"/>
</dbReference>
<reference evidence="3" key="1">
    <citation type="submission" date="2017-03" db="EMBL/GenBank/DDBJ databases">
        <title>Novel pathways for hydrocarbon cycling and metabolic interdependencies in hydrothermal sediment communities.</title>
        <authorList>
            <person name="Dombrowski N."/>
            <person name="Seitz K."/>
            <person name="Teske A."/>
            <person name="Baker B."/>
        </authorList>
    </citation>
    <scope>NUCLEOTIDE SEQUENCE [LARGE SCALE GENOMIC DNA]</scope>
</reference>